<protein>
    <submittedName>
        <fullName evidence="4">NIPSNAP family protein</fullName>
    </submittedName>
</protein>
<feature type="region of interest" description="Disordered" evidence="2">
    <location>
        <begin position="1"/>
        <end position="26"/>
    </location>
</feature>
<dbReference type="InterPro" id="IPR011008">
    <property type="entry name" value="Dimeric_a/b-barrel"/>
</dbReference>
<dbReference type="SUPFAM" id="SSF54909">
    <property type="entry name" value="Dimeric alpha+beta barrel"/>
    <property type="match status" value="1"/>
</dbReference>
<evidence type="ECO:0000256" key="2">
    <source>
        <dbReference type="SAM" id="MobiDB-lite"/>
    </source>
</evidence>
<comment type="similarity">
    <text evidence="1">Belongs to the NipSnap family.</text>
</comment>
<gene>
    <name evidence="4" type="ORF">F3K02_24635</name>
</gene>
<accession>A0A7Y8L081</accession>
<sequence length="148" mass="16466">MSAAPGRSQASSHRSPQGEGTPVSTAITPLPWPVSSASSLSKPLVDHRIYTITLRKMPEFLDVFNRLAMPILMQTLGHPVGFYTSLVGPQNQFVHLWAYEGLADYERRCQARDTHPDFPAYLQASAHLITAQETRLIRAVQMPGWRPA</sequence>
<evidence type="ECO:0000259" key="3">
    <source>
        <dbReference type="Pfam" id="PF07978"/>
    </source>
</evidence>
<reference evidence="4 5" key="1">
    <citation type="submission" date="2019-09" db="EMBL/GenBank/DDBJ databases">
        <title>Hydrogenophaga aromatica sp. nov., isolated from a para-xylene-degrading enrichment culture.</title>
        <authorList>
            <person name="Tancsics A."/>
            <person name="Banerjee S."/>
        </authorList>
    </citation>
    <scope>NUCLEOTIDE SEQUENCE [LARGE SCALE GENOMIC DNA]</scope>
    <source>
        <strain evidence="4 5">D2P1</strain>
    </source>
</reference>
<dbReference type="AlphaFoldDB" id="A0A7Y8L081"/>
<dbReference type="PANTHER" id="PTHR21017:SF17">
    <property type="entry name" value="PROTEIN NIPSNAP"/>
    <property type="match status" value="1"/>
</dbReference>
<dbReference type="Gene3D" id="3.30.70.100">
    <property type="match status" value="1"/>
</dbReference>
<name>A0A7Y8L081_9BURK</name>
<proteinExistence type="inferred from homology"/>
<dbReference type="InterPro" id="IPR012577">
    <property type="entry name" value="NIPSNAP"/>
</dbReference>
<evidence type="ECO:0000313" key="5">
    <source>
        <dbReference type="Proteomes" id="UP000545507"/>
    </source>
</evidence>
<evidence type="ECO:0000256" key="1">
    <source>
        <dbReference type="ARBA" id="ARBA00005291"/>
    </source>
</evidence>
<comment type="caution">
    <text evidence="4">The sequence shown here is derived from an EMBL/GenBank/DDBJ whole genome shotgun (WGS) entry which is preliminary data.</text>
</comment>
<keyword evidence="5" id="KW-1185">Reference proteome</keyword>
<evidence type="ECO:0000313" key="4">
    <source>
        <dbReference type="EMBL" id="NWF48417.1"/>
    </source>
</evidence>
<dbReference type="Pfam" id="PF07978">
    <property type="entry name" value="NIPSNAP"/>
    <property type="match status" value="1"/>
</dbReference>
<dbReference type="EMBL" id="VYGV01000027">
    <property type="protein sequence ID" value="NWF48417.1"/>
    <property type="molecule type" value="Genomic_DNA"/>
</dbReference>
<organism evidence="4 5">
    <name type="scientific">Hydrogenophaga aromaticivorans</name>
    <dbReference type="NCBI Taxonomy" id="2610898"/>
    <lineage>
        <taxon>Bacteria</taxon>
        <taxon>Pseudomonadati</taxon>
        <taxon>Pseudomonadota</taxon>
        <taxon>Betaproteobacteria</taxon>
        <taxon>Burkholderiales</taxon>
        <taxon>Comamonadaceae</taxon>
        <taxon>Hydrogenophaga</taxon>
    </lineage>
</organism>
<feature type="domain" description="NIPSNAP" evidence="3">
    <location>
        <begin position="47"/>
        <end position="141"/>
    </location>
</feature>
<dbReference type="PANTHER" id="PTHR21017">
    <property type="entry name" value="NIPSNAP-RELATED"/>
    <property type="match status" value="1"/>
</dbReference>
<dbReference type="Proteomes" id="UP000545507">
    <property type="component" value="Unassembled WGS sequence"/>
</dbReference>
<dbReference type="InterPro" id="IPR051557">
    <property type="entry name" value="NipSnap_domain"/>
</dbReference>